<dbReference type="GO" id="GO:0000981">
    <property type="term" value="F:DNA-binding transcription factor activity, RNA polymerase II-specific"/>
    <property type="evidence" value="ECO:0007669"/>
    <property type="project" value="InterPro"/>
</dbReference>
<dbReference type="PANTHER" id="PTHR35392:SF3">
    <property type="entry name" value="ZN(2)-C6 FUNGAL-TYPE DOMAIN-CONTAINING PROTEIN"/>
    <property type="match status" value="1"/>
</dbReference>
<dbReference type="GO" id="GO:0008270">
    <property type="term" value="F:zinc ion binding"/>
    <property type="evidence" value="ECO:0007669"/>
    <property type="project" value="InterPro"/>
</dbReference>
<name>A0AAE0IKD9_9PEZI</name>
<reference evidence="4" key="2">
    <citation type="submission" date="2023-06" db="EMBL/GenBank/DDBJ databases">
        <authorList>
            <consortium name="Lawrence Berkeley National Laboratory"/>
            <person name="Haridas S."/>
            <person name="Hensen N."/>
            <person name="Bonometti L."/>
            <person name="Westerberg I."/>
            <person name="Brannstrom I.O."/>
            <person name="Guillou S."/>
            <person name="Cros-Aarteil S."/>
            <person name="Calhoun S."/>
            <person name="Kuo A."/>
            <person name="Mondo S."/>
            <person name="Pangilinan J."/>
            <person name="Riley R."/>
            <person name="Labutti K."/>
            <person name="Andreopoulos B."/>
            <person name="Lipzen A."/>
            <person name="Chen C."/>
            <person name="Yanf M."/>
            <person name="Daum C."/>
            <person name="Ng V."/>
            <person name="Clum A."/>
            <person name="Steindorff A."/>
            <person name="Ohm R."/>
            <person name="Martin F."/>
            <person name="Silar P."/>
            <person name="Natvig D."/>
            <person name="Lalanne C."/>
            <person name="Gautier V."/>
            <person name="Ament-Velasquez S.L."/>
            <person name="Kruys A."/>
            <person name="Hutchinson M.I."/>
            <person name="Powell A.J."/>
            <person name="Barry K."/>
            <person name="Miller A.N."/>
            <person name="Grigoriev I.V."/>
            <person name="Debuchy R."/>
            <person name="Gladieux P."/>
            <person name="Thoren M.H."/>
            <person name="Johannesson H."/>
        </authorList>
    </citation>
    <scope>NUCLEOTIDE SEQUENCE</scope>
    <source>
        <strain evidence="4">CBS 118394</strain>
    </source>
</reference>
<keyword evidence="1" id="KW-0539">Nucleus</keyword>
<evidence type="ECO:0000256" key="1">
    <source>
        <dbReference type="ARBA" id="ARBA00023242"/>
    </source>
</evidence>
<protein>
    <recommendedName>
        <fullName evidence="6">Zn(2)-C6 fungal-type domain-containing protein</fullName>
    </recommendedName>
</protein>
<feature type="region of interest" description="Disordered" evidence="3">
    <location>
        <begin position="409"/>
        <end position="434"/>
    </location>
</feature>
<comment type="caution">
    <text evidence="4">The sequence shown here is derived from an EMBL/GenBank/DDBJ whole genome shotgun (WGS) entry which is preliminary data.</text>
</comment>
<evidence type="ECO:0000256" key="3">
    <source>
        <dbReference type="SAM" id="MobiDB-lite"/>
    </source>
</evidence>
<keyword evidence="2" id="KW-0175">Coiled coil</keyword>
<dbReference type="InterPro" id="IPR052973">
    <property type="entry name" value="Fungal_sec-metab_reg_TF"/>
</dbReference>
<dbReference type="AlphaFoldDB" id="A0AAE0IKD9"/>
<dbReference type="Proteomes" id="UP001283341">
    <property type="component" value="Unassembled WGS sequence"/>
</dbReference>
<accession>A0AAE0IKD9</accession>
<gene>
    <name evidence="4" type="ORF">B0H66DRAFT_529996</name>
</gene>
<organism evidence="4 5">
    <name type="scientific">Apodospora peruviana</name>
    <dbReference type="NCBI Taxonomy" id="516989"/>
    <lineage>
        <taxon>Eukaryota</taxon>
        <taxon>Fungi</taxon>
        <taxon>Dikarya</taxon>
        <taxon>Ascomycota</taxon>
        <taxon>Pezizomycotina</taxon>
        <taxon>Sordariomycetes</taxon>
        <taxon>Sordariomycetidae</taxon>
        <taxon>Sordariales</taxon>
        <taxon>Lasiosphaeriaceae</taxon>
        <taxon>Apodospora</taxon>
    </lineage>
</organism>
<feature type="coiled-coil region" evidence="2">
    <location>
        <begin position="241"/>
        <end position="293"/>
    </location>
</feature>
<evidence type="ECO:0000313" key="4">
    <source>
        <dbReference type="EMBL" id="KAK3325986.1"/>
    </source>
</evidence>
<keyword evidence="5" id="KW-1185">Reference proteome</keyword>
<evidence type="ECO:0000256" key="2">
    <source>
        <dbReference type="SAM" id="Coils"/>
    </source>
</evidence>
<sequence>MDPVSLAGLALAGNIVQFLEFGYKLVTKANKIRKDGSVVEYTHMEIVTADLSRCAEKLRSSQGQPNPSQVALAGEEASLGEICQGCLHVAGEFNQVLRALQSQGRPSRWKSFRQALKSILGKERVAELKALLDLYSEQMDRRVLLSARSRIDLVLLQQDQQYSGLDTSIQVAVDRMRHLEGKIQHNQLSIQDGNDKVLQSIECFRADDRNNHGETHQAIAQLSTRFQENSAEVMLLAADVLNTLKSALANSRQQNQETAELLSDCRREGKKQIEDLKEEIRLLKLELGEGLQQIVASVGRNSLENDIMAKSTRNITNNMYNLWMAKELVLGTILQHFKSHVGDWASALEIISWKLQLFGQTNTAPIGLELENWGAASEMVVDFADIPEPESIPRPLYEAMDLSINSITDDPVSDGDIGSREGRTSNSGSDWGVIPSNPSSPDYFTACSLETDSQFSGGEMLWIGAREPSAARRARSRSSSMSLRVRASTHLTRLMQACIRCRLQRIRCQPDPVNPGGPCLICQRSKTNRFPCLRYRIIDVTLFRTGINYIPFYRAHPMTGPSYGDFHIEKHLTSTPRISLCLAQIGSMHFRISLHEFVPPLDGPSGSPQHTDFKGEHIYSVPWCIVDPDVAFGAINDYIDTTTEFYLYTFVDDTDHLAWDIFQFAYKQSTFPVPNKPLQTVIRLWVACRLIEGGWRCWLDAMSAPTSTNSASSINWDSGSVPSYLDYQLTSLVIHRILVPLQREVLRELQSRFSRFGISVVSEDWSVFFMTCFILLHNYELQIQFQSKVSLRRKSPVLYLDMPLVRRINAGANVVLAYFHHSLKGERVFTSEFAWKSVNFRREEHPDPEQISFLEKCRDIVVQRANRFDVIKHSDDYRRPYWYTSQLFDYEWTPRTTLDDSPP</sequence>
<evidence type="ECO:0008006" key="6">
    <source>
        <dbReference type="Google" id="ProtNLM"/>
    </source>
</evidence>
<dbReference type="CDD" id="cd00067">
    <property type="entry name" value="GAL4"/>
    <property type="match status" value="1"/>
</dbReference>
<dbReference type="InterPro" id="IPR001138">
    <property type="entry name" value="Zn2Cys6_DnaBD"/>
</dbReference>
<dbReference type="PANTHER" id="PTHR35392">
    <property type="entry name" value="ZN(II)2CYS6 TRANSCRIPTION FACTOR (EUROFUNG)-RELATED-RELATED"/>
    <property type="match status" value="1"/>
</dbReference>
<reference evidence="4" key="1">
    <citation type="journal article" date="2023" name="Mol. Phylogenet. Evol.">
        <title>Genome-scale phylogeny and comparative genomics of the fungal order Sordariales.</title>
        <authorList>
            <person name="Hensen N."/>
            <person name="Bonometti L."/>
            <person name="Westerberg I."/>
            <person name="Brannstrom I.O."/>
            <person name="Guillou S."/>
            <person name="Cros-Aarteil S."/>
            <person name="Calhoun S."/>
            <person name="Haridas S."/>
            <person name="Kuo A."/>
            <person name="Mondo S."/>
            <person name="Pangilinan J."/>
            <person name="Riley R."/>
            <person name="LaButti K."/>
            <person name="Andreopoulos B."/>
            <person name="Lipzen A."/>
            <person name="Chen C."/>
            <person name="Yan M."/>
            <person name="Daum C."/>
            <person name="Ng V."/>
            <person name="Clum A."/>
            <person name="Steindorff A."/>
            <person name="Ohm R.A."/>
            <person name="Martin F."/>
            <person name="Silar P."/>
            <person name="Natvig D.O."/>
            <person name="Lalanne C."/>
            <person name="Gautier V."/>
            <person name="Ament-Velasquez S.L."/>
            <person name="Kruys A."/>
            <person name="Hutchinson M.I."/>
            <person name="Powell A.J."/>
            <person name="Barry K."/>
            <person name="Miller A.N."/>
            <person name="Grigoriev I.V."/>
            <person name="Debuchy R."/>
            <person name="Gladieux P."/>
            <person name="Hiltunen Thoren M."/>
            <person name="Johannesson H."/>
        </authorList>
    </citation>
    <scope>NUCLEOTIDE SEQUENCE</scope>
    <source>
        <strain evidence="4">CBS 118394</strain>
    </source>
</reference>
<dbReference type="EMBL" id="JAUEDM010000002">
    <property type="protein sequence ID" value="KAK3325986.1"/>
    <property type="molecule type" value="Genomic_DNA"/>
</dbReference>
<evidence type="ECO:0000313" key="5">
    <source>
        <dbReference type="Proteomes" id="UP001283341"/>
    </source>
</evidence>
<proteinExistence type="predicted"/>